<dbReference type="EMBL" id="AOIS01000051">
    <property type="protein sequence ID" value="ELZ16411.1"/>
    <property type="molecule type" value="Genomic_DNA"/>
</dbReference>
<proteinExistence type="predicted"/>
<dbReference type="AlphaFoldDB" id="M0BZG6"/>
<evidence type="ECO:0000313" key="2">
    <source>
        <dbReference type="Proteomes" id="UP000011657"/>
    </source>
</evidence>
<comment type="caution">
    <text evidence="1">The sequence shown here is derived from an EMBL/GenBank/DDBJ whole genome shotgun (WGS) entry which is preliminary data.</text>
</comment>
<accession>M0BZG6</accession>
<evidence type="ECO:0000313" key="1">
    <source>
        <dbReference type="EMBL" id="ELZ16411.1"/>
    </source>
</evidence>
<sequence length="73" mass="8200">MARGNRHALPNRFVRARGILAVHPADRSLIHCQNEFRHAFVHSVHDDLAQYRRLPSLPLGQPSARAIASQNSP</sequence>
<organism evidence="1 2">
    <name type="scientific">Haloterrigena salina JCM 13891</name>
    <dbReference type="NCBI Taxonomy" id="1227488"/>
    <lineage>
        <taxon>Archaea</taxon>
        <taxon>Methanobacteriati</taxon>
        <taxon>Methanobacteriota</taxon>
        <taxon>Stenosarchaea group</taxon>
        <taxon>Halobacteria</taxon>
        <taxon>Halobacteriales</taxon>
        <taxon>Natrialbaceae</taxon>
        <taxon>Haloterrigena</taxon>
    </lineage>
</organism>
<keyword evidence="2" id="KW-1185">Reference proteome</keyword>
<gene>
    <name evidence="1" type="ORF">C477_15305</name>
</gene>
<name>M0BZG6_9EURY</name>
<protein>
    <submittedName>
        <fullName evidence="1">Uncharacterized protein</fullName>
    </submittedName>
</protein>
<reference evidence="1 2" key="1">
    <citation type="journal article" date="2014" name="PLoS Genet.">
        <title>Phylogenetically driven sequencing of extremely halophilic archaea reveals strategies for static and dynamic osmo-response.</title>
        <authorList>
            <person name="Becker E.A."/>
            <person name="Seitzer P.M."/>
            <person name="Tritt A."/>
            <person name="Larsen D."/>
            <person name="Krusor M."/>
            <person name="Yao A.I."/>
            <person name="Wu D."/>
            <person name="Madern D."/>
            <person name="Eisen J.A."/>
            <person name="Darling A.E."/>
            <person name="Facciotti M.T."/>
        </authorList>
    </citation>
    <scope>NUCLEOTIDE SEQUENCE [LARGE SCALE GENOMIC DNA]</scope>
    <source>
        <strain evidence="1 2">JCM 13891</strain>
    </source>
</reference>
<dbReference type="Proteomes" id="UP000011657">
    <property type="component" value="Unassembled WGS sequence"/>
</dbReference>